<reference evidence="2 3" key="1">
    <citation type="submission" date="2016-12" db="EMBL/GenBank/DDBJ databases">
        <authorList>
            <person name="Song W.-J."/>
            <person name="Kurnit D.M."/>
        </authorList>
    </citation>
    <scope>NUCLEOTIDE SEQUENCE [LARGE SCALE GENOMIC DNA]</scope>
    <source>
        <strain evidence="2 3">ATCC 49181</strain>
    </source>
</reference>
<evidence type="ECO:0000259" key="1">
    <source>
        <dbReference type="Pfam" id="PF08241"/>
    </source>
</evidence>
<dbReference type="InterPro" id="IPR016181">
    <property type="entry name" value="Acyl_CoA_acyltransferase"/>
</dbReference>
<dbReference type="AlphaFoldDB" id="A0A1N6GXB4"/>
<dbReference type="Gene3D" id="3.40.50.150">
    <property type="entry name" value="Vaccinia Virus protein VP39"/>
    <property type="match status" value="1"/>
</dbReference>
<evidence type="ECO:0000313" key="2">
    <source>
        <dbReference type="EMBL" id="SIO12169.1"/>
    </source>
</evidence>
<dbReference type="GO" id="GO:0032259">
    <property type="term" value="P:methylation"/>
    <property type="evidence" value="ECO:0007669"/>
    <property type="project" value="UniProtKB-KW"/>
</dbReference>
<dbReference type="Proteomes" id="UP000185062">
    <property type="component" value="Unassembled WGS sequence"/>
</dbReference>
<accession>A0A1N6GXB4</accession>
<dbReference type="SUPFAM" id="SSF53335">
    <property type="entry name" value="S-adenosyl-L-methionine-dependent methyltransferases"/>
    <property type="match status" value="1"/>
</dbReference>
<proteinExistence type="predicted"/>
<dbReference type="Pfam" id="PF13527">
    <property type="entry name" value="Acetyltransf_9"/>
    <property type="match status" value="1"/>
</dbReference>
<dbReference type="SUPFAM" id="SSF55729">
    <property type="entry name" value="Acyl-CoA N-acyltransferases (Nat)"/>
    <property type="match status" value="1"/>
</dbReference>
<protein>
    <submittedName>
        <fullName evidence="2">Methyltransferase domain-containing protein</fullName>
    </submittedName>
</protein>
<dbReference type="eggNOG" id="COG2227">
    <property type="taxonomic scope" value="Bacteria"/>
</dbReference>
<gene>
    <name evidence="2" type="ORF">SAMN02743940_0913</name>
</gene>
<dbReference type="GO" id="GO:0008757">
    <property type="term" value="F:S-adenosylmethionine-dependent methyltransferase activity"/>
    <property type="evidence" value="ECO:0007669"/>
    <property type="project" value="InterPro"/>
</dbReference>
<dbReference type="InterPro" id="IPR029063">
    <property type="entry name" value="SAM-dependent_MTases_sf"/>
</dbReference>
<dbReference type="EMBL" id="FSRO01000001">
    <property type="protein sequence ID" value="SIO12169.1"/>
    <property type="molecule type" value="Genomic_DNA"/>
</dbReference>
<organism evidence="2 3">
    <name type="scientific">Nitrosomonas cryotolerans ATCC 49181</name>
    <dbReference type="NCBI Taxonomy" id="1131553"/>
    <lineage>
        <taxon>Bacteria</taxon>
        <taxon>Pseudomonadati</taxon>
        <taxon>Pseudomonadota</taxon>
        <taxon>Betaproteobacteria</taxon>
        <taxon>Nitrosomonadales</taxon>
        <taxon>Nitrosomonadaceae</taxon>
        <taxon>Nitrosomonas</taxon>
    </lineage>
</organism>
<keyword evidence="2" id="KW-0489">Methyltransferase</keyword>
<sequence>MINSRPIQSSLPLYRQATRPITFAPTPTTYKEWHFPWNVYAHASLLQEGRITDFHYGLCPHDITDLQAAQQYATDLLIARLPPLPCRILQVGVGLGTTLSLLTQYGYSVQSIASDTQQITYVRTCLKKQATVVCQQLEDFEAEAGSFDLILFQESAQCIEPLIIFNKALDLLSPSGSILIMDEFALKRTETTVEKLHLLNDMTSLAKRFGFKCIEQLDLTPMATPMLDYRLSVTTAHRQQLIRDLTLNHEKLVQLNTSIQNYRKKYADGYYGYGLLHFKKESTPKWRLKSLKQQQSVEMLHLFEKTFNHCMTPATWHWKYSAVAGRAIGIWRKDQLIAHYGGIARHILLCGQPQTAVQIGDVMVDASERGTLTRKGPFFLMAATFLERYIGYGKPYLIGFGFPNERAMKVAERHGLYAEVGRMTEFSWQPLSKLPQWKTRLQPIDQATTSDTGRAIDACWQHMAEDLQDMIVGIRDWRFLQYRYLNHPSQRYQMVLVKNRLSERVRGLLVLRHDADGCEIVDLVAPLNEIALLVTQARRLAGLNGHRRLFCRITENFAAPFSAAGGIRQALNIRIPANIWSHGPAPETLKDRWWLMSGDTDFR</sequence>
<dbReference type="Pfam" id="PF08241">
    <property type="entry name" value="Methyltransf_11"/>
    <property type="match status" value="1"/>
</dbReference>
<feature type="domain" description="Methyltransferase type 11" evidence="1">
    <location>
        <begin position="89"/>
        <end position="180"/>
    </location>
</feature>
<keyword evidence="2" id="KW-0808">Transferase</keyword>
<dbReference type="InterPro" id="IPR013216">
    <property type="entry name" value="Methyltransf_11"/>
</dbReference>
<evidence type="ECO:0000313" key="3">
    <source>
        <dbReference type="Proteomes" id="UP000185062"/>
    </source>
</evidence>
<dbReference type="Gene3D" id="3.40.630.30">
    <property type="match status" value="1"/>
</dbReference>
<dbReference type="STRING" id="44575.SAMN05216419_1002119"/>
<keyword evidence="3" id="KW-1185">Reference proteome</keyword>
<name>A0A1N6GXB4_9PROT</name>